<dbReference type="Pfam" id="PF18925">
    <property type="entry name" value="DUF5675"/>
    <property type="match status" value="1"/>
</dbReference>
<comment type="caution">
    <text evidence="2">The sequence shown here is derived from an EMBL/GenBank/DDBJ whole genome shotgun (WGS) entry which is preliminary data.</text>
</comment>
<reference evidence="3" key="1">
    <citation type="submission" date="2017-05" db="EMBL/GenBank/DDBJ databases">
        <authorList>
            <person name="Sharma S."/>
            <person name="Sidhu C."/>
            <person name="Pinnaka A.K."/>
        </authorList>
    </citation>
    <scope>NUCLEOTIDE SEQUENCE [LARGE SCALE GENOMIC DNA]</scope>
    <source>
        <strain evidence="3">AK93</strain>
    </source>
</reference>
<accession>A0A3E0WRX2</accession>
<feature type="domain" description="DUF5675" evidence="1">
    <location>
        <begin position="4"/>
        <end position="109"/>
    </location>
</feature>
<sequence>MTLPDGSELATLELPWRGNERGQSCIPEGVYRMGMRDSPVVDRSSGGEFSRGWEIQGVPKRTFIMIHPGNWIRNSDGCVLVGTKHVVMDGAIAVQHSRQAFRQFMRALDGLDSADIEIMPYTVSYP</sequence>
<dbReference type="AlphaFoldDB" id="A0A3E0WRX2"/>
<evidence type="ECO:0000313" key="3">
    <source>
        <dbReference type="Proteomes" id="UP000256763"/>
    </source>
</evidence>
<gene>
    <name evidence="2" type="ORF">CAL65_13670</name>
</gene>
<dbReference type="Proteomes" id="UP000256763">
    <property type="component" value="Unassembled WGS sequence"/>
</dbReference>
<name>A0A3E0WRX2_9GAMM</name>
<dbReference type="EMBL" id="NFZW01000013">
    <property type="protein sequence ID" value="RFA35149.1"/>
    <property type="molecule type" value="Genomic_DNA"/>
</dbReference>
<dbReference type="InterPro" id="IPR043732">
    <property type="entry name" value="DUF5675"/>
</dbReference>
<organism evidence="2 3">
    <name type="scientific">Alkalilimnicola ehrlichii</name>
    <dbReference type="NCBI Taxonomy" id="351052"/>
    <lineage>
        <taxon>Bacteria</taxon>
        <taxon>Pseudomonadati</taxon>
        <taxon>Pseudomonadota</taxon>
        <taxon>Gammaproteobacteria</taxon>
        <taxon>Chromatiales</taxon>
        <taxon>Ectothiorhodospiraceae</taxon>
        <taxon>Alkalilimnicola</taxon>
    </lineage>
</organism>
<evidence type="ECO:0000259" key="1">
    <source>
        <dbReference type="Pfam" id="PF18925"/>
    </source>
</evidence>
<keyword evidence="3" id="KW-1185">Reference proteome</keyword>
<proteinExistence type="predicted"/>
<protein>
    <recommendedName>
        <fullName evidence="1">DUF5675 domain-containing protein</fullName>
    </recommendedName>
</protein>
<evidence type="ECO:0000313" key="2">
    <source>
        <dbReference type="EMBL" id="RFA35149.1"/>
    </source>
</evidence>